<evidence type="ECO:0000313" key="2">
    <source>
        <dbReference type="EMBL" id="KAJ5490750.1"/>
    </source>
</evidence>
<reference evidence="2" key="1">
    <citation type="submission" date="2022-12" db="EMBL/GenBank/DDBJ databases">
        <authorList>
            <person name="Petersen C."/>
        </authorList>
    </citation>
    <scope>NUCLEOTIDE SEQUENCE</scope>
    <source>
        <strain evidence="2">IBT 30728</strain>
    </source>
</reference>
<name>A0A9X0BYI6_9EURO</name>
<organism evidence="2 3">
    <name type="scientific">Penicillium diatomitis</name>
    <dbReference type="NCBI Taxonomy" id="2819901"/>
    <lineage>
        <taxon>Eukaryota</taxon>
        <taxon>Fungi</taxon>
        <taxon>Dikarya</taxon>
        <taxon>Ascomycota</taxon>
        <taxon>Pezizomycotina</taxon>
        <taxon>Eurotiomycetes</taxon>
        <taxon>Eurotiomycetidae</taxon>
        <taxon>Eurotiales</taxon>
        <taxon>Aspergillaceae</taxon>
        <taxon>Penicillium</taxon>
    </lineage>
</organism>
<dbReference type="EMBL" id="JAPWDQ010000003">
    <property type="protein sequence ID" value="KAJ5490750.1"/>
    <property type="molecule type" value="Genomic_DNA"/>
</dbReference>
<proteinExistence type="predicted"/>
<feature type="region of interest" description="Disordered" evidence="1">
    <location>
        <begin position="1"/>
        <end position="50"/>
    </location>
</feature>
<accession>A0A9X0BYI6</accession>
<feature type="compositionally biased region" description="Low complexity" evidence="1">
    <location>
        <begin position="8"/>
        <end position="24"/>
    </location>
</feature>
<evidence type="ECO:0000313" key="3">
    <source>
        <dbReference type="Proteomes" id="UP001148312"/>
    </source>
</evidence>
<dbReference type="RefSeq" id="XP_056791879.1">
    <property type="nucleotide sequence ID" value="XM_056931920.1"/>
</dbReference>
<dbReference type="AlphaFoldDB" id="A0A9X0BYI6"/>
<feature type="region of interest" description="Disordered" evidence="1">
    <location>
        <begin position="80"/>
        <end position="141"/>
    </location>
</feature>
<dbReference type="Proteomes" id="UP001148312">
    <property type="component" value="Unassembled WGS sequence"/>
</dbReference>
<sequence length="141" mass="15337">MDDLDVRSSPGSDSASSCSWWSDSNDGRLRRSYAPSPEHPTGNRADAQLLPGFSGEARRIMNVRSNITLYQQLAHENPYSQAASFPDAHKSPLCPTSDTRSVRSSVLSSMQAAQGSNSEGSMLKDSAGDWEDDDCQSKMSF</sequence>
<comment type="caution">
    <text evidence="2">The sequence shown here is derived from an EMBL/GenBank/DDBJ whole genome shotgun (WGS) entry which is preliminary data.</text>
</comment>
<evidence type="ECO:0000256" key="1">
    <source>
        <dbReference type="SAM" id="MobiDB-lite"/>
    </source>
</evidence>
<dbReference type="GeneID" id="81622169"/>
<protein>
    <submittedName>
        <fullName evidence="2">Uncharacterized protein</fullName>
    </submittedName>
</protein>
<gene>
    <name evidence="2" type="ORF">N7539_002317</name>
</gene>
<feature type="compositionally biased region" description="Polar residues" evidence="1">
    <location>
        <begin position="94"/>
        <end position="120"/>
    </location>
</feature>
<reference evidence="2" key="2">
    <citation type="journal article" date="2023" name="IMA Fungus">
        <title>Comparative genomic study of the Penicillium genus elucidates a diverse pangenome and 15 lateral gene transfer events.</title>
        <authorList>
            <person name="Petersen C."/>
            <person name="Sorensen T."/>
            <person name="Nielsen M.R."/>
            <person name="Sondergaard T.E."/>
            <person name="Sorensen J.L."/>
            <person name="Fitzpatrick D.A."/>
            <person name="Frisvad J.C."/>
            <person name="Nielsen K.L."/>
        </authorList>
    </citation>
    <scope>NUCLEOTIDE SEQUENCE</scope>
    <source>
        <strain evidence="2">IBT 30728</strain>
    </source>
</reference>
<keyword evidence="3" id="KW-1185">Reference proteome</keyword>